<accession>A0A1L8D3Y3</accession>
<evidence type="ECO:0000256" key="1">
    <source>
        <dbReference type="SAM" id="Phobius"/>
    </source>
</evidence>
<dbReference type="STRING" id="661089.ciss_18130"/>
<keyword evidence="3" id="KW-1185">Reference proteome</keyword>
<dbReference type="RefSeq" id="WP_075866085.1">
    <property type="nucleotide sequence ID" value="NZ_BDJL01000093.1"/>
</dbReference>
<comment type="caution">
    <text evidence="2">The sequence shown here is derived from an EMBL/GenBank/DDBJ whole genome shotgun (WGS) entry which is preliminary data.</text>
</comment>
<feature type="transmembrane region" description="Helical" evidence="1">
    <location>
        <begin position="84"/>
        <end position="103"/>
    </location>
</feature>
<dbReference type="OrthoDB" id="1725623at2"/>
<protein>
    <submittedName>
        <fullName evidence="2">Uncharacterized protein</fullName>
    </submittedName>
</protein>
<evidence type="ECO:0000313" key="2">
    <source>
        <dbReference type="EMBL" id="GAV25880.1"/>
    </source>
</evidence>
<keyword evidence="1" id="KW-0472">Membrane</keyword>
<feature type="transmembrane region" description="Helical" evidence="1">
    <location>
        <begin position="56"/>
        <end position="78"/>
    </location>
</feature>
<sequence length="144" mass="17477">MFWYWYFLFNLLIIVVFLRPRKKISYLTGLIALLLMFIVDYAAVKLKLYVFYGRPSFYNLPLFYLLNGFLLGIIFWGFKPRERWLWLYIPLISLLFTGVEWLAEMFGAYRHLRWSYGYSFVLNNFALIVVTAIKHYFDDILFSK</sequence>
<gene>
    <name evidence="2" type="ORF">ciss_18130</name>
</gene>
<name>A0A1L8D3Y3_9THEO</name>
<feature type="transmembrane region" description="Helical" evidence="1">
    <location>
        <begin position="115"/>
        <end position="137"/>
    </location>
</feature>
<dbReference type="EMBL" id="BDJL01000093">
    <property type="protein sequence ID" value="GAV25880.1"/>
    <property type="molecule type" value="Genomic_DNA"/>
</dbReference>
<keyword evidence="1" id="KW-1133">Transmembrane helix</keyword>
<evidence type="ECO:0000313" key="3">
    <source>
        <dbReference type="Proteomes" id="UP000187338"/>
    </source>
</evidence>
<dbReference type="AlphaFoldDB" id="A0A1L8D3Y3"/>
<feature type="transmembrane region" description="Helical" evidence="1">
    <location>
        <begin position="24"/>
        <end position="44"/>
    </location>
</feature>
<organism evidence="2 3">
    <name type="scientific">Carboxydothermus islandicus</name>
    <dbReference type="NCBI Taxonomy" id="661089"/>
    <lineage>
        <taxon>Bacteria</taxon>
        <taxon>Bacillati</taxon>
        <taxon>Bacillota</taxon>
        <taxon>Clostridia</taxon>
        <taxon>Thermoanaerobacterales</taxon>
        <taxon>Thermoanaerobacteraceae</taxon>
        <taxon>Carboxydothermus</taxon>
    </lineage>
</organism>
<proteinExistence type="predicted"/>
<reference evidence="3" key="1">
    <citation type="submission" date="2016-12" db="EMBL/GenBank/DDBJ databases">
        <title>Draft Genome Sequences od Carboxydothermus pertinax and islandicus, Hydrogenogenic Carboxydotrophic Bacteria.</title>
        <authorList>
            <person name="Fukuyama Y."/>
            <person name="Ohmae K."/>
            <person name="Yoneda Y."/>
            <person name="Yoshida T."/>
            <person name="Sako Y."/>
        </authorList>
    </citation>
    <scope>NUCLEOTIDE SEQUENCE [LARGE SCALE GENOMIC DNA]</scope>
    <source>
        <strain evidence="3">SET</strain>
    </source>
</reference>
<keyword evidence="1" id="KW-0812">Transmembrane</keyword>
<dbReference type="Proteomes" id="UP000187338">
    <property type="component" value="Unassembled WGS sequence"/>
</dbReference>